<sequence>MPNIKSLHKLTDKQTDSKMHFKLSTAVLATLVGVALSGPLVARDAATILSDLSTIKTDINTLTQHFNEFTGDLLQALAAQAVEQQLESDIDQATADAKATSALSAADSTSVTNALLGLKPDIVTSLDAIVAKKPQVDSAGVGSLVLSDLNALQSKTDALSGALQDIATATDKDTIASGTQDIDAAFSSAIAVFS</sequence>
<keyword evidence="3" id="KW-0964">Secreted</keyword>
<name>B0XVQ9_ASPFC</name>
<reference evidence="9 10" key="1">
    <citation type="journal article" date="2008" name="PLoS Genet.">
        <title>Genomic islands in the pathogenic filamentous fungus Aspergillus fumigatus.</title>
        <authorList>
            <person name="Fedorova N.D."/>
            <person name="Khaldi N."/>
            <person name="Joardar V.S."/>
            <person name="Maiti R."/>
            <person name="Amedeo P."/>
            <person name="Anderson M.J."/>
            <person name="Crabtree J."/>
            <person name="Silva J.C."/>
            <person name="Badger J.H."/>
            <person name="Albarraq A."/>
            <person name="Angiuoli S."/>
            <person name="Bussey H."/>
            <person name="Bowyer P."/>
            <person name="Cotty P.J."/>
            <person name="Dyer P.S."/>
            <person name="Egan A."/>
            <person name="Galens K."/>
            <person name="Fraser-Liggett C.M."/>
            <person name="Haas B.J."/>
            <person name="Inman J.M."/>
            <person name="Kent R."/>
            <person name="Lemieux S."/>
            <person name="Malavazi I."/>
            <person name="Orvis J."/>
            <person name="Roemer T."/>
            <person name="Ronning C.M."/>
            <person name="Sundaram J.P."/>
            <person name="Sutton G."/>
            <person name="Turner G."/>
            <person name="Venter J.C."/>
            <person name="White O.R."/>
            <person name="Whitty B.R."/>
            <person name="Youngman P."/>
            <person name="Wolfe K.H."/>
            <person name="Goldman G.H."/>
            <person name="Wortman J.R."/>
            <person name="Jiang B."/>
            <person name="Denning D.W."/>
            <person name="Nierman W.C."/>
        </authorList>
    </citation>
    <scope>NUCLEOTIDE SEQUENCE [LARGE SCALE GENOMIC DNA]</scope>
    <source>
        <strain evidence="10">CBS 144.89 / FGSC A1163 / CEA10</strain>
    </source>
</reference>
<dbReference type="SMR" id="B0XVQ9"/>
<comment type="subcellular location">
    <subcellularLocation>
        <location evidence="1">Secreted</location>
        <location evidence="1">Cell wall</location>
    </subcellularLocation>
</comment>
<dbReference type="GO" id="GO:0009277">
    <property type="term" value="C:fungal-type cell wall"/>
    <property type="evidence" value="ECO:0007669"/>
    <property type="project" value="UniProtKB-ARBA"/>
</dbReference>
<dbReference type="FunFam" id="1.20.1280.140:FF:000001">
    <property type="entry name" value="Cell wall serine-threonine-rich galactomannoprotein Mp1"/>
    <property type="match status" value="1"/>
</dbReference>
<evidence type="ECO:0000256" key="5">
    <source>
        <dbReference type="ARBA" id="ARBA00023121"/>
    </source>
</evidence>
<dbReference type="OrthoDB" id="3485059at2759"/>
<dbReference type="HOGENOM" id="CLU_099165_1_1_1"/>
<evidence type="ECO:0000256" key="6">
    <source>
        <dbReference type="ARBA" id="ARBA00056563"/>
    </source>
</evidence>
<dbReference type="EMBL" id="DS499595">
    <property type="protein sequence ID" value="EDP55267.1"/>
    <property type="molecule type" value="Genomic_DNA"/>
</dbReference>
<dbReference type="Pfam" id="PF12296">
    <property type="entry name" value="HsbA"/>
    <property type="match status" value="1"/>
</dbReference>
<keyword evidence="5" id="KW-0446">Lipid-binding</keyword>
<accession>B0XVQ9</accession>
<dbReference type="PANTHER" id="PTHR38123:SF1">
    <property type="entry name" value="HYDROPHOBIC SURFACE BINDING PROTEIN"/>
    <property type="match status" value="1"/>
</dbReference>
<dbReference type="GO" id="GO:0008289">
    <property type="term" value="F:lipid binding"/>
    <property type="evidence" value="ECO:0007669"/>
    <property type="project" value="UniProtKB-KW"/>
</dbReference>
<evidence type="ECO:0000256" key="8">
    <source>
        <dbReference type="ARBA" id="ARBA00071527"/>
    </source>
</evidence>
<dbReference type="Gene3D" id="1.20.1280.140">
    <property type="match status" value="1"/>
</dbReference>
<organism evidence="9 10">
    <name type="scientific">Aspergillus fumigatus (strain CBS 144.89 / FGSC A1163 / CEA10)</name>
    <name type="common">Neosartorya fumigata</name>
    <dbReference type="NCBI Taxonomy" id="451804"/>
    <lineage>
        <taxon>Eukaryota</taxon>
        <taxon>Fungi</taxon>
        <taxon>Dikarya</taxon>
        <taxon>Ascomycota</taxon>
        <taxon>Pezizomycotina</taxon>
        <taxon>Eurotiomycetes</taxon>
        <taxon>Eurotiomycetidae</taxon>
        <taxon>Eurotiales</taxon>
        <taxon>Aspergillaceae</taxon>
        <taxon>Aspergillus</taxon>
        <taxon>Aspergillus subgen. Fumigati</taxon>
    </lineage>
</organism>
<evidence type="ECO:0000256" key="2">
    <source>
        <dbReference type="ARBA" id="ARBA00022512"/>
    </source>
</evidence>
<evidence type="ECO:0000256" key="7">
    <source>
        <dbReference type="ARBA" id="ARBA00060953"/>
    </source>
</evidence>
<evidence type="ECO:0000313" key="10">
    <source>
        <dbReference type="Proteomes" id="UP000001699"/>
    </source>
</evidence>
<evidence type="ECO:0000256" key="4">
    <source>
        <dbReference type="ARBA" id="ARBA00022729"/>
    </source>
</evidence>
<gene>
    <name evidence="9" type="ORF">AFUB_033320</name>
</gene>
<keyword evidence="2" id="KW-0134">Cell wall</keyword>
<dbReference type="PANTHER" id="PTHR38123">
    <property type="entry name" value="CELL WALL SERINE-THREONINE-RICH GALACTOMANNOPROTEIN MP1 (AFU_ORTHOLOGUE AFUA_4G03240)"/>
    <property type="match status" value="1"/>
</dbReference>
<proteinExistence type="inferred from homology"/>
<evidence type="ECO:0000313" key="9">
    <source>
        <dbReference type="EMBL" id="EDP55267.1"/>
    </source>
</evidence>
<dbReference type="GO" id="GO:0005576">
    <property type="term" value="C:extracellular region"/>
    <property type="evidence" value="ECO:0007669"/>
    <property type="project" value="TreeGrafter"/>
</dbReference>
<dbReference type="Proteomes" id="UP000001699">
    <property type="component" value="Unassembled WGS sequence"/>
</dbReference>
<comment type="function">
    <text evidence="6">Constitutive protein of the cell wall. Antigen target of host humoral immune response.</text>
</comment>
<comment type="similarity">
    <text evidence="7">Belongs to the cell wall mannoprotein 1 family.</text>
</comment>
<keyword evidence="10" id="KW-1185">Reference proteome</keyword>
<dbReference type="VEuPathDB" id="FungiDB:AFUB_033320"/>
<protein>
    <recommendedName>
        <fullName evidence="8">Cell wall mannoprotein 1</fullName>
    </recommendedName>
</protein>
<dbReference type="AlphaFoldDB" id="B0XVQ9"/>
<keyword evidence="4" id="KW-0732">Signal</keyword>
<dbReference type="InterPro" id="IPR021054">
    <property type="entry name" value="Cell_wall_mannoprotein_1"/>
</dbReference>
<evidence type="ECO:0000256" key="3">
    <source>
        <dbReference type="ARBA" id="ARBA00022525"/>
    </source>
</evidence>
<evidence type="ECO:0000256" key="1">
    <source>
        <dbReference type="ARBA" id="ARBA00004191"/>
    </source>
</evidence>